<feature type="region of interest" description="Disordered" evidence="1">
    <location>
        <begin position="142"/>
        <end position="168"/>
    </location>
</feature>
<name>A0A317FB79_9PROT</name>
<evidence type="ECO:0000256" key="1">
    <source>
        <dbReference type="SAM" id="MobiDB-lite"/>
    </source>
</evidence>
<protein>
    <submittedName>
        <fullName evidence="2">DUF177 domain-containing protein</fullName>
    </submittedName>
</protein>
<feature type="region of interest" description="Disordered" evidence="1">
    <location>
        <begin position="86"/>
        <end position="116"/>
    </location>
</feature>
<evidence type="ECO:0000313" key="3">
    <source>
        <dbReference type="Proteomes" id="UP000245765"/>
    </source>
</evidence>
<keyword evidence="3" id="KW-1185">Reference proteome</keyword>
<dbReference type="Pfam" id="PF02620">
    <property type="entry name" value="YceD"/>
    <property type="match status" value="1"/>
</dbReference>
<proteinExistence type="predicted"/>
<dbReference type="RefSeq" id="WP_109871153.1">
    <property type="nucleotide sequence ID" value="NZ_QGNA01000003.1"/>
</dbReference>
<accession>A0A317FB79</accession>
<sequence length="168" mass="18168">MTAPEFSRLVRLVPERREVELVADEAERAALARRFGILGIGAVSARLRLEPEPGGTMRARGRLEAEVEQACVVTLEPVAQRVSAPVDLRILPEGQEPADDDPDSPDEIESEGGQVDLGEAVAEQLALALDPYPRAEGAVLPVLDEEPPPEEAPARPNPFAKLAKLREQ</sequence>
<dbReference type="AlphaFoldDB" id="A0A317FB79"/>
<organism evidence="2 3">
    <name type="scientific">Falsiroseomonas bella</name>
    <dbReference type="NCBI Taxonomy" id="2184016"/>
    <lineage>
        <taxon>Bacteria</taxon>
        <taxon>Pseudomonadati</taxon>
        <taxon>Pseudomonadota</taxon>
        <taxon>Alphaproteobacteria</taxon>
        <taxon>Acetobacterales</taxon>
        <taxon>Roseomonadaceae</taxon>
        <taxon>Falsiroseomonas</taxon>
    </lineage>
</organism>
<dbReference type="InterPro" id="IPR003772">
    <property type="entry name" value="YceD"/>
</dbReference>
<dbReference type="Proteomes" id="UP000245765">
    <property type="component" value="Unassembled WGS sequence"/>
</dbReference>
<gene>
    <name evidence="2" type="ORF">DFH01_14405</name>
</gene>
<feature type="compositionally biased region" description="Acidic residues" evidence="1">
    <location>
        <begin position="96"/>
        <end position="110"/>
    </location>
</feature>
<dbReference type="OrthoDB" id="8443793at2"/>
<reference evidence="3" key="1">
    <citation type="submission" date="2018-05" db="EMBL/GenBank/DDBJ databases">
        <authorList>
            <person name="Du Z."/>
            <person name="Wang X."/>
        </authorList>
    </citation>
    <scope>NUCLEOTIDE SEQUENCE [LARGE SCALE GENOMIC DNA]</scope>
    <source>
        <strain evidence="3">CQN31</strain>
    </source>
</reference>
<evidence type="ECO:0000313" key="2">
    <source>
        <dbReference type="EMBL" id="PWS36360.1"/>
    </source>
</evidence>
<comment type="caution">
    <text evidence="2">The sequence shown here is derived from an EMBL/GenBank/DDBJ whole genome shotgun (WGS) entry which is preliminary data.</text>
</comment>
<dbReference type="EMBL" id="QGNA01000003">
    <property type="protein sequence ID" value="PWS36360.1"/>
    <property type="molecule type" value="Genomic_DNA"/>
</dbReference>